<dbReference type="OrthoDB" id="7860130at2759"/>
<gene>
    <name evidence="2" type="primary">Obp57e</name>
</gene>
<dbReference type="Pfam" id="PF01395">
    <property type="entry name" value="PBP_GOBP"/>
    <property type="match status" value="1"/>
</dbReference>
<dbReference type="Gene3D" id="1.10.238.20">
    <property type="entry name" value="Pheromone/general odorant binding protein domain"/>
    <property type="match status" value="1"/>
</dbReference>
<reference evidence="2" key="1">
    <citation type="journal article" date="2008" name="Genetics">
        <title>Rapid evolution of two odorant-binding protein genes, Obp57d and Obp57e, in the Drosophila melanogaster species group.</title>
        <authorList>
            <person name="Matsuo T."/>
        </authorList>
    </citation>
    <scope>NUCLEOTIDE SEQUENCE</scope>
    <source>
        <strain evidence="2">HNL122</strain>
    </source>
</reference>
<feature type="chain" id="PRO_5002750259" evidence="1">
    <location>
        <begin position="21"/>
        <end position="134"/>
    </location>
</feature>
<evidence type="ECO:0000256" key="1">
    <source>
        <dbReference type="SAM" id="SignalP"/>
    </source>
</evidence>
<proteinExistence type="predicted"/>
<dbReference type="GO" id="GO:0005549">
    <property type="term" value="F:odorant binding"/>
    <property type="evidence" value="ECO:0007669"/>
    <property type="project" value="InterPro"/>
</dbReference>
<dbReference type="EMBL" id="AB370290">
    <property type="protein sequence ID" value="BAG11641.1"/>
    <property type="molecule type" value="Genomic_DNA"/>
</dbReference>
<feature type="signal peptide" evidence="1">
    <location>
        <begin position="1"/>
        <end position="20"/>
    </location>
</feature>
<protein>
    <submittedName>
        <fullName evidence="2">Odorant-binding protein 57e</fullName>
    </submittedName>
</protein>
<evidence type="ECO:0000313" key="2">
    <source>
        <dbReference type="EMBL" id="BAG11641.1"/>
    </source>
</evidence>
<sequence length="134" mass="15399">MLDRQSLYLFVIILCSSVQGTSVVFNPCISQKELSESEAIIALENWPDNQDISLIEHRHKCTMTCVLIDLGLVNKMGQVQIDKYVESGVLDRMWVASDLASCRSKYHDEWDLCEFVFGIFNCFREMKLAAERKV</sequence>
<dbReference type="AlphaFoldDB" id="B0M2G3"/>
<dbReference type="InterPro" id="IPR036728">
    <property type="entry name" value="PBP_GOBP_sf"/>
</dbReference>
<keyword evidence="1" id="KW-0732">Signal</keyword>
<dbReference type="SUPFAM" id="SSF47565">
    <property type="entry name" value="Insect pheromone/odorant-binding proteins"/>
    <property type="match status" value="1"/>
</dbReference>
<organism evidence="2">
    <name type="scientific">Drosophila kikkawai</name>
    <name type="common">Fruit fly</name>
    <dbReference type="NCBI Taxonomy" id="30033"/>
    <lineage>
        <taxon>Eukaryota</taxon>
        <taxon>Metazoa</taxon>
        <taxon>Ecdysozoa</taxon>
        <taxon>Arthropoda</taxon>
        <taxon>Hexapoda</taxon>
        <taxon>Insecta</taxon>
        <taxon>Pterygota</taxon>
        <taxon>Neoptera</taxon>
        <taxon>Endopterygota</taxon>
        <taxon>Diptera</taxon>
        <taxon>Brachycera</taxon>
        <taxon>Muscomorpha</taxon>
        <taxon>Ephydroidea</taxon>
        <taxon>Drosophilidae</taxon>
        <taxon>Drosophila</taxon>
        <taxon>Sophophora</taxon>
    </lineage>
</organism>
<dbReference type="InterPro" id="IPR006170">
    <property type="entry name" value="PBP/GOBP"/>
</dbReference>
<name>B0M2G3_DROKI</name>
<dbReference type="CDD" id="cd23992">
    <property type="entry name" value="PBP_GOBP"/>
    <property type="match status" value="1"/>
</dbReference>
<accession>B0M2G3</accession>